<reference evidence="2" key="1">
    <citation type="journal article" date="2012" name="Proc. Natl. Acad. Sci. U.S.A.">
        <title>Genome sequence of the button mushroom Agaricus bisporus reveals mechanisms governing adaptation to a humic-rich ecological niche.</title>
        <authorList>
            <person name="Morin E."/>
            <person name="Kohler A."/>
            <person name="Baker A.R."/>
            <person name="Foulongne-Oriol M."/>
            <person name="Lombard V."/>
            <person name="Nagy L.G."/>
            <person name="Ohm R.A."/>
            <person name="Patyshakuliyeva A."/>
            <person name="Brun A."/>
            <person name="Aerts A.L."/>
            <person name="Bailey A.M."/>
            <person name="Billette C."/>
            <person name="Coutinho P.M."/>
            <person name="Deakin G."/>
            <person name="Doddapaneni H."/>
            <person name="Floudas D."/>
            <person name="Grimwood J."/>
            <person name="Hilden K."/>
            <person name="Kuees U."/>
            <person name="LaButti K.M."/>
            <person name="Lapidus A."/>
            <person name="Lindquist E.A."/>
            <person name="Lucas S.M."/>
            <person name="Murat C."/>
            <person name="Riley R.W."/>
            <person name="Salamov A.A."/>
            <person name="Schmutz J."/>
            <person name="Subramanian V."/>
            <person name="Woesten H.A.B."/>
            <person name="Xu J."/>
            <person name="Eastwood D.C."/>
            <person name="Foster G.D."/>
            <person name="Sonnenberg A.S."/>
            <person name="Cullen D."/>
            <person name="de Vries R.P."/>
            <person name="Lundell T."/>
            <person name="Hibbett D.S."/>
            <person name="Henrissat B."/>
            <person name="Burton K.S."/>
            <person name="Kerrigan R.W."/>
            <person name="Challen M.P."/>
            <person name="Grigoriev I.V."/>
            <person name="Martin F."/>
        </authorList>
    </citation>
    <scope>NUCLEOTIDE SEQUENCE [LARGE SCALE GENOMIC DNA]</scope>
    <source>
        <strain evidence="2">JB137-S8 / ATCC MYA-4627 / FGSC 10392</strain>
    </source>
</reference>
<dbReference type="EMBL" id="JH971387">
    <property type="protein sequence ID" value="EKM81468.1"/>
    <property type="molecule type" value="Genomic_DNA"/>
</dbReference>
<sequence>MSSRYHNSIHAPVFPSQLSTYSALSGALAASQFTSPRRKRVPQTLCKTNTGPMCSPVTFDYLGHTGQGVSLADFSTRSQNALAQMITGANDQTLVKLSVKSMKLHVMWTGYEHMGARYNVPVTTTMTRGQLGAAIAMQLWSFVDAASKTTSTNTQWVIHPKGFDKILLVALYHVGDDVWQADIAIDF</sequence>
<dbReference type="AlphaFoldDB" id="K5XDQ4"/>
<dbReference type="RefSeq" id="XP_007327386.1">
    <property type="nucleotide sequence ID" value="XM_007327324.1"/>
</dbReference>
<evidence type="ECO:0000313" key="2">
    <source>
        <dbReference type="Proteomes" id="UP000008493"/>
    </source>
</evidence>
<name>K5XDQ4_AGABU</name>
<dbReference type="InParanoid" id="K5XDQ4"/>
<dbReference type="KEGG" id="abp:AGABI1DRAFT125853"/>
<dbReference type="HOGENOM" id="CLU_088650_0_0_1"/>
<dbReference type="OMA" id="YEHIEWI"/>
<proteinExistence type="predicted"/>
<organism evidence="1 2">
    <name type="scientific">Agaricus bisporus var. burnettii (strain JB137-S8 / ATCC MYA-4627 / FGSC 10392)</name>
    <name type="common">White button mushroom</name>
    <dbReference type="NCBI Taxonomy" id="597362"/>
    <lineage>
        <taxon>Eukaryota</taxon>
        <taxon>Fungi</taxon>
        <taxon>Dikarya</taxon>
        <taxon>Basidiomycota</taxon>
        <taxon>Agaricomycotina</taxon>
        <taxon>Agaricomycetes</taxon>
        <taxon>Agaricomycetidae</taxon>
        <taxon>Agaricales</taxon>
        <taxon>Agaricineae</taxon>
        <taxon>Agaricaceae</taxon>
        <taxon>Agaricus</taxon>
    </lineage>
</organism>
<dbReference type="OrthoDB" id="2662268at2759"/>
<evidence type="ECO:0000313" key="1">
    <source>
        <dbReference type="EMBL" id="EKM81468.1"/>
    </source>
</evidence>
<protein>
    <submittedName>
        <fullName evidence="1">Uncharacterized protein</fullName>
    </submittedName>
</protein>
<accession>K5XDQ4</accession>
<keyword evidence="2" id="KW-1185">Reference proteome</keyword>
<dbReference type="Proteomes" id="UP000008493">
    <property type="component" value="Unassembled WGS sequence"/>
</dbReference>
<dbReference type="GeneID" id="18826394"/>
<dbReference type="eggNOG" id="ENOG502SPSJ">
    <property type="taxonomic scope" value="Eukaryota"/>
</dbReference>
<gene>
    <name evidence="1" type="ORF">AGABI1DRAFT_125853</name>
</gene>